<dbReference type="Gene3D" id="1.20.1600.10">
    <property type="entry name" value="Outer membrane efflux proteins (OEP)"/>
    <property type="match status" value="1"/>
</dbReference>
<keyword evidence="2" id="KW-1134">Transmembrane beta strand</keyword>
<comment type="subcellular location">
    <subcellularLocation>
        <location evidence="1">Cell outer membrane</location>
    </subcellularLocation>
</comment>
<dbReference type="PANTHER" id="PTHR30026:SF20">
    <property type="entry name" value="OUTER MEMBRANE PROTEIN TOLC"/>
    <property type="match status" value="1"/>
</dbReference>
<dbReference type="SUPFAM" id="SSF56954">
    <property type="entry name" value="Outer membrane efflux proteins (OEP)"/>
    <property type="match status" value="1"/>
</dbReference>
<gene>
    <name evidence="6" type="ORF">IQ13_3733</name>
</gene>
<dbReference type="Proteomes" id="UP000316167">
    <property type="component" value="Unassembled WGS sequence"/>
</dbReference>
<keyword evidence="4" id="KW-0472">Membrane</keyword>
<protein>
    <submittedName>
        <fullName evidence="6">Outer membrane protein TolC</fullName>
    </submittedName>
</protein>
<accession>A0A562SDH5</accession>
<sequence length="414" mass="46603">MLKRLFTGIVAFSGIAIANAQQLRLEQMVDKAIEHYPATKQKEYVRALGKESEKMIHSNEFPQASVTGQATYQSEVTKFNFPGIVGPKPDNYNIGVDLRYPLTEFDVLRTRKEIEKEKTENGLHQLDIELQKVRERVTVIYGNILLQKENKKILQVRKSELETQRKKVASAVANGAVLKSNLLILESEILSTEQKLTDIDATVDGLTQELSLLTGTAVTAANEFLMPATETIQTAVNRPELKLFQSQLNLLGMQDKLLKKENRAKLFLFGQGFYGRPGYNFLNQSFRPYGIAGVGINWSINNAATQKIKQHSIAINKQIVAQQQATFELNLQTAMNQKQTEINKYQSIILKDREIVNKRKEILQVASSQLENGAITSTEYVTELNAENTAELNLLFHQVQQAIAKVQYNALAGY</sequence>
<keyword evidence="3" id="KW-0812">Transmembrane</keyword>
<dbReference type="RefSeq" id="WP_144888101.1">
    <property type="nucleotide sequence ID" value="NZ_VLLE01000006.1"/>
</dbReference>
<evidence type="ECO:0000256" key="5">
    <source>
        <dbReference type="ARBA" id="ARBA00023237"/>
    </source>
</evidence>
<keyword evidence="7" id="KW-1185">Reference proteome</keyword>
<keyword evidence="5" id="KW-0998">Cell outer membrane</keyword>
<dbReference type="OrthoDB" id="976750at2"/>
<evidence type="ECO:0000256" key="4">
    <source>
        <dbReference type="ARBA" id="ARBA00023136"/>
    </source>
</evidence>
<evidence type="ECO:0000313" key="7">
    <source>
        <dbReference type="Proteomes" id="UP000316167"/>
    </source>
</evidence>
<comment type="caution">
    <text evidence="6">The sequence shown here is derived from an EMBL/GenBank/DDBJ whole genome shotgun (WGS) entry which is preliminary data.</text>
</comment>
<dbReference type="GO" id="GO:1990281">
    <property type="term" value="C:efflux pump complex"/>
    <property type="evidence" value="ECO:0007669"/>
    <property type="project" value="TreeGrafter"/>
</dbReference>
<dbReference type="GO" id="GO:0009279">
    <property type="term" value="C:cell outer membrane"/>
    <property type="evidence" value="ECO:0007669"/>
    <property type="project" value="UniProtKB-SubCell"/>
</dbReference>
<proteinExistence type="predicted"/>
<evidence type="ECO:0000256" key="1">
    <source>
        <dbReference type="ARBA" id="ARBA00004442"/>
    </source>
</evidence>
<dbReference type="GO" id="GO:0015562">
    <property type="term" value="F:efflux transmembrane transporter activity"/>
    <property type="evidence" value="ECO:0007669"/>
    <property type="project" value="InterPro"/>
</dbReference>
<evidence type="ECO:0000256" key="3">
    <source>
        <dbReference type="ARBA" id="ARBA00022692"/>
    </source>
</evidence>
<dbReference type="AlphaFoldDB" id="A0A562SDH5"/>
<reference evidence="6 7" key="1">
    <citation type="journal article" date="2015" name="Stand. Genomic Sci.">
        <title>Genomic Encyclopedia of Bacterial and Archaeal Type Strains, Phase III: the genomes of soil and plant-associated and newly described type strains.</title>
        <authorList>
            <person name="Whitman W.B."/>
            <person name="Woyke T."/>
            <person name="Klenk H.P."/>
            <person name="Zhou Y."/>
            <person name="Lilburn T.G."/>
            <person name="Beck B.J."/>
            <person name="De Vos P."/>
            <person name="Vandamme P."/>
            <person name="Eisen J.A."/>
            <person name="Garrity G."/>
            <person name="Hugenholtz P."/>
            <person name="Kyrpides N.C."/>
        </authorList>
    </citation>
    <scope>NUCLEOTIDE SEQUENCE [LARGE SCALE GENOMIC DNA]</scope>
    <source>
        <strain evidence="6 7">CGMCC 1.7271</strain>
    </source>
</reference>
<dbReference type="GO" id="GO:0015288">
    <property type="term" value="F:porin activity"/>
    <property type="evidence" value="ECO:0007669"/>
    <property type="project" value="TreeGrafter"/>
</dbReference>
<dbReference type="EMBL" id="VLLE01000006">
    <property type="protein sequence ID" value="TWI79329.1"/>
    <property type="molecule type" value="Genomic_DNA"/>
</dbReference>
<evidence type="ECO:0000313" key="6">
    <source>
        <dbReference type="EMBL" id="TWI79329.1"/>
    </source>
</evidence>
<dbReference type="PANTHER" id="PTHR30026">
    <property type="entry name" value="OUTER MEMBRANE PROTEIN TOLC"/>
    <property type="match status" value="1"/>
</dbReference>
<evidence type="ECO:0000256" key="2">
    <source>
        <dbReference type="ARBA" id="ARBA00022452"/>
    </source>
</evidence>
<dbReference type="InterPro" id="IPR051906">
    <property type="entry name" value="TolC-like"/>
</dbReference>
<organism evidence="6 7">
    <name type="scientific">Lacibacter cauensis</name>
    <dbReference type="NCBI Taxonomy" id="510947"/>
    <lineage>
        <taxon>Bacteria</taxon>
        <taxon>Pseudomonadati</taxon>
        <taxon>Bacteroidota</taxon>
        <taxon>Chitinophagia</taxon>
        <taxon>Chitinophagales</taxon>
        <taxon>Chitinophagaceae</taxon>
        <taxon>Lacibacter</taxon>
    </lineage>
</organism>
<name>A0A562SDH5_9BACT</name>